<name>A0A1Q1NP51_PRIPG</name>
<dbReference type="InterPro" id="IPR000566">
    <property type="entry name" value="Lipocln_cytosolic_FA-bd_dom"/>
</dbReference>
<dbReference type="InterPro" id="IPR012674">
    <property type="entry name" value="Calycin"/>
</dbReference>
<dbReference type="Gene3D" id="2.40.128.20">
    <property type="match status" value="1"/>
</dbReference>
<keyword evidence="2" id="KW-0732">Signal</keyword>
<accession>A0A1Q1NP51</accession>
<dbReference type="AlphaFoldDB" id="A0A1Q1NP51"/>
<comment type="similarity">
    <text evidence="1 2">Belongs to the calycin superfamily. Lipocalin family.</text>
</comment>
<dbReference type="EMBL" id="KX752804">
    <property type="protein sequence ID" value="AQM58298.1"/>
    <property type="molecule type" value="mRNA"/>
</dbReference>
<dbReference type="PIRSF" id="PIRSF036893">
    <property type="entry name" value="Lipocalin_ApoD"/>
    <property type="match status" value="1"/>
</dbReference>
<organism evidence="4">
    <name type="scientific">Pristhesancus plagipennis</name>
    <name type="common">Common assassin bug</name>
    <dbReference type="NCBI Taxonomy" id="1955184"/>
    <lineage>
        <taxon>Eukaryota</taxon>
        <taxon>Metazoa</taxon>
        <taxon>Ecdysozoa</taxon>
        <taxon>Arthropoda</taxon>
        <taxon>Hexapoda</taxon>
        <taxon>Insecta</taxon>
        <taxon>Pterygota</taxon>
        <taxon>Neoptera</taxon>
        <taxon>Paraneoptera</taxon>
        <taxon>Hemiptera</taxon>
        <taxon>Heteroptera</taxon>
        <taxon>Panheteroptera</taxon>
        <taxon>Cimicomorpha</taxon>
        <taxon>Reduviidae</taxon>
        <taxon>Harpactorinae</taxon>
        <taxon>Harpactorini</taxon>
        <taxon>Pristhesancus</taxon>
    </lineage>
</organism>
<feature type="domain" description="Lipocalin/cytosolic fatty-acid binding" evidence="3">
    <location>
        <begin position="42"/>
        <end position="174"/>
    </location>
</feature>
<feature type="signal peptide" evidence="2">
    <location>
        <begin position="1"/>
        <end position="21"/>
    </location>
</feature>
<feature type="chain" id="PRO_5013435289" evidence="2">
    <location>
        <begin position="22"/>
        <end position="186"/>
    </location>
</feature>
<dbReference type="PANTHER" id="PTHR10612:SF34">
    <property type="entry name" value="APOLIPOPROTEIN D"/>
    <property type="match status" value="1"/>
</dbReference>
<evidence type="ECO:0000256" key="1">
    <source>
        <dbReference type="ARBA" id="ARBA00006889"/>
    </source>
</evidence>
<sequence length="186" mass="21409">MFKMNTYLLFLFVSLIGLASSKTGWCPEPNNSAKVVWTEFFGTWYEYASYGDGTTRTFYKCMKYTFTPTTETSVDALRSYEFKLFSIAGSSSYTIQPESFSDFLMKGEGFATKNIVMWLIDTDYNNYAILWSCKDNLGMFYTQTSWILTRNQTESLNKEVQSKLETVLNDHKMSWSDYGSVTQSGC</sequence>
<evidence type="ECO:0000313" key="4">
    <source>
        <dbReference type="EMBL" id="AQM58298.1"/>
    </source>
</evidence>
<dbReference type="InterPro" id="IPR022271">
    <property type="entry name" value="Lipocalin_ApoD"/>
</dbReference>
<evidence type="ECO:0000259" key="3">
    <source>
        <dbReference type="Pfam" id="PF00061"/>
    </source>
</evidence>
<protein>
    <submittedName>
        <fullName evidence="4">Lipocalin-like protein 2</fullName>
    </submittedName>
</protein>
<dbReference type="PANTHER" id="PTHR10612">
    <property type="entry name" value="APOLIPOPROTEIN D"/>
    <property type="match status" value="1"/>
</dbReference>
<proteinExistence type="evidence at transcript level"/>
<dbReference type="Pfam" id="PF00061">
    <property type="entry name" value="Lipocalin"/>
    <property type="match status" value="1"/>
</dbReference>
<reference evidence="4" key="1">
    <citation type="journal article" date="2017" name="Mol. Cell. Proteomics">
        <title>Melt with this kiss: Paralysing and liquefying venom of the assassin bug Pristhesancus plagipennis (Hemiptera: Reduviidae).</title>
        <authorList>
            <person name="Walker A.A."/>
            <person name="Madio B."/>
            <person name="Jin J."/>
            <person name="Undheim E.A."/>
            <person name="Fry B.G."/>
            <person name="King G.F."/>
        </authorList>
    </citation>
    <scope>NUCLEOTIDE SEQUENCE</scope>
    <source>
        <tissue evidence="4">Labial/venom glands</tissue>
    </source>
</reference>
<dbReference type="GO" id="GO:0005737">
    <property type="term" value="C:cytoplasm"/>
    <property type="evidence" value="ECO:0007669"/>
    <property type="project" value="TreeGrafter"/>
</dbReference>
<dbReference type="GO" id="GO:0000302">
    <property type="term" value="P:response to reactive oxygen species"/>
    <property type="evidence" value="ECO:0007669"/>
    <property type="project" value="TreeGrafter"/>
</dbReference>
<dbReference type="GO" id="GO:0006629">
    <property type="term" value="P:lipid metabolic process"/>
    <property type="evidence" value="ECO:0007669"/>
    <property type="project" value="TreeGrafter"/>
</dbReference>
<dbReference type="SUPFAM" id="SSF50814">
    <property type="entry name" value="Lipocalins"/>
    <property type="match status" value="1"/>
</dbReference>
<evidence type="ECO:0000256" key="2">
    <source>
        <dbReference type="PIRNR" id="PIRNR036893"/>
    </source>
</evidence>